<keyword evidence="2" id="KW-0560">Oxidoreductase</keyword>
<comment type="caution">
    <text evidence="3">The sequence shown here is derived from an EMBL/GenBank/DDBJ whole genome shotgun (WGS) entry which is preliminary data.</text>
</comment>
<dbReference type="EMBL" id="JACIDT010000005">
    <property type="protein sequence ID" value="MBB3926098.1"/>
    <property type="molecule type" value="Genomic_DNA"/>
</dbReference>
<comment type="similarity">
    <text evidence="1 2">Belongs to the cytochrome P450 family.</text>
</comment>
<dbReference type="RefSeq" id="WP_188071643.1">
    <property type="nucleotide sequence ID" value="NZ_BSPS01000008.1"/>
</dbReference>
<gene>
    <name evidence="3" type="ORF">GGR43_001813</name>
</gene>
<dbReference type="PROSITE" id="PS00086">
    <property type="entry name" value="CYTOCHROME_P450"/>
    <property type="match status" value="1"/>
</dbReference>
<sequence>MNDRQDHSDFDPEVEESFDSPHAEFDRLRAQCPVAHTDKWGGFWALTRYEDVKRAASDASTFITSVQNVIPKVAFTGRRPPLHLDPPEHTPYRRALNPLLSREKTLALEPAVRRITVDLLAPLLARGEGDICGEFSSHLPVHVFGAWMNIRDRALETLHDAGRAFILSVHLNNEEQMKSTSLRLYDMARELIAERRRNPLPVEDDPTSALLAARDGAGNPLPDEMIVGTVRQLLVVGIVAPMVMIGNMAVHLSRHPDLQQALRANPADIEDAVEEFLRLYSPYRGFARTANRDVRFGDRTIAEGEAIALVYASANRDEAVFEDAGSFRLRRPNIGDHLAFGRGPHNCPGAQLGRLQLKIALEELLTRTTGFSLNGEIRMTRWPEVGAVTVPLRFEGCRID</sequence>
<dbReference type="InterPro" id="IPR001128">
    <property type="entry name" value="Cyt_P450"/>
</dbReference>
<protein>
    <submittedName>
        <fullName evidence="3">Cytochrome P450</fullName>
    </submittedName>
</protein>
<dbReference type="Gene3D" id="1.10.630.10">
    <property type="entry name" value="Cytochrome P450"/>
    <property type="match status" value="1"/>
</dbReference>
<dbReference type="GO" id="GO:0004497">
    <property type="term" value="F:monooxygenase activity"/>
    <property type="evidence" value="ECO:0007669"/>
    <property type="project" value="UniProtKB-KW"/>
</dbReference>
<keyword evidence="2" id="KW-0479">Metal-binding</keyword>
<dbReference type="PANTHER" id="PTHR46696:SF6">
    <property type="entry name" value="P450, PUTATIVE (EUROFUNG)-RELATED"/>
    <property type="match status" value="1"/>
</dbReference>
<dbReference type="Pfam" id="PF00067">
    <property type="entry name" value="p450"/>
    <property type="match status" value="1"/>
</dbReference>
<dbReference type="GO" id="GO:0005506">
    <property type="term" value="F:iron ion binding"/>
    <property type="evidence" value="ECO:0007669"/>
    <property type="project" value="InterPro"/>
</dbReference>
<evidence type="ECO:0000313" key="4">
    <source>
        <dbReference type="Proteomes" id="UP000571950"/>
    </source>
</evidence>
<dbReference type="AlphaFoldDB" id="A0A7W6FPP4"/>
<evidence type="ECO:0000313" key="3">
    <source>
        <dbReference type="EMBL" id="MBB3926098.1"/>
    </source>
</evidence>
<organism evidence="3 4">
    <name type="scientific">Sphingobium jiangsuense</name>
    <dbReference type="NCBI Taxonomy" id="870476"/>
    <lineage>
        <taxon>Bacteria</taxon>
        <taxon>Pseudomonadati</taxon>
        <taxon>Pseudomonadota</taxon>
        <taxon>Alphaproteobacteria</taxon>
        <taxon>Sphingomonadales</taxon>
        <taxon>Sphingomonadaceae</taxon>
        <taxon>Sphingobium</taxon>
    </lineage>
</organism>
<keyword evidence="2" id="KW-0349">Heme</keyword>
<reference evidence="3 4" key="1">
    <citation type="submission" date="2020-08" db="EMBL/GenBank/DDBJ databases">
        <title>Genomic Encyclopedia of Type Strains, Phase IV (KMG-IV): sequencing the most valuable type-strain genomes for metagenomic binning, comparative biology and taxonomic classification.</title>
        <authorList>
            <person name="Goeker M."/>
        </authorList>
    </citation>
    <scope>NUCLEOTIDE SEQUENCE [LARGE SCALE GENOMIC DNA]</scope>
    <source>
        <strain evidence="3 4">DSM 26189</strain>
    </source>
</reference>
<keyword evidence="4" id="KW-1185">Reference proteome</keyword>
<keyword evidence="2" id="KW-0503">Monooxygenase</keyword>
<dbReference type="PRINTS" id="PR00359">
    <property type="entry name" value="BP450"/>
</dbReference>
<name>A0A7W6FPP4_9SPHN</name>
<dbReference type="InterPro" id="IPR017972">
    <property type="entry name" value="Cyt_P450_CS"/>
</dbReference>
<dbReference type="GO" id="GO:0016705">
    <property type="term" value="F:oxidoreductase activity, acting on paired donors, with incorporation or reduction of molecular oxygen"/>
    <property type="evidence" value="ECO:0007669"/>
    <property type="project" value="InterPro"/>
</dbReference>
<accession>A0A7W6FPP4</accession>
<dbReference type="SUPFAM" id="SSF48264">
    <property type="entry name" value="Cytochrome P450"/>
    <property type="match status" value="1"/>
</dbReference>
<dbReference type="InterPro" id="IPR002397">
    <property type="entry name" value="Cyt_P450_B"/>
</dbReference>
<dbReference type="PANTHER" id="PTHR46696">
    <property type="entry name" value="P450, PUTATIVE (EUROFUNG)-RELATED"/>
    <property type="match status" value="1"/>
</dbReference>
<dbReference type="Proteomes" id="UP000571950">
    <property type="component" value="Unassembled WGS sequence"/>
</dbReference>
<evidence type="ECO:0000256" key="1">
    <source>
        <dbReference type="ARBA" id="ARBA00010617"/>
    </source>
</evidence>
<dbReference type="InterPro" id="IPR036396">
    <property type="entry name" value="Cyt_P450_sf"/>
</dbReference>
<evidence type="ECO:0000256" key="2">
    <source>
        <dbReference type="RuleBase" id="RU000461"/>
    </source>
</evidence>
<dbReference type="GO" id="GO:0020037">
    <property type="term" value="F:heme binding"/>
    <property type="evidence" value="ECO:0007669"/>
    <property type="project" value="InterPro"/>
</dbReference>
<proteinExistence type="inferred from homology"/>
<keyword evidence="2" id="KW-0408">Iron</keyword>